<dbReference type="Proteomes" id="UP000245119">
    <property type="component" value="Linkage Group LG6"/>
</dbReference>
<evidence type="ECO:0000256" key="3">
    <source>
        <dbReference type="ARBA" id="ARBA00022490"/>
    </source>
</evidence>
<evidence type="ECO:0000256" key="8">
    <source>
        <dbReference type="SAM" id="MobiDB-lite"/>
    </source>
</evidence>
<keyword evidence="6" id="KW-0206">Cytoskeleton</keyword>
<feature type="coiled-coil region" evidence="7">
    <location>
        <begin position="256"/>
        <end position="290"/>
    </location>
</feature>
<evidence type="ECO:0000256" key="6">
    <source>
        <dbReference type="ARBA" id="ARBA00023212"/>
    </source>
</evidence>
<comment type="subcellular location">
    <subcellularLocation>
        <location evidence="1">Cytoplasm</location>
        <location evidence="1">Cytoskeleton</location>
        <location evidence="1">Microtubule organizing center</location>
        <location evidence="1">Centrosome</location>
    </subcellularLocation>
</comment>
<feature type="domain" description="Cep57 centrosome localisation" evidence="10">
    <location>
        <begin position="112"/>
        <end position="296"/>
    </location>
</feature>
<evidence type="ECO:0000256" key="4">
    <source>
        <dbReference type="ARBA" id="ARBA00022701"/>
    </source>
</evidence>
<evidence type="ECO:0000256" key="5">
    <source>
        <dbReference type="ARBA" id="ARBA00023054"/>
    </source>
</evidence>
<dbReference type="STRING" id="400727.A0A2T7P6U7"/>
<sequence length="518" mass="59237">MRALVILSLQVKRQGDAKDKLNLTPDFTFSGWRQDQTRSSTFLSQLTEPREPARVEVPMSAAVTSGVVNGLDNSVDVSFLRYPPHRPFINSSYQRSPSKAVMSYPETNRDGVLSALRTLQEKMQKLELDKRNAESKLHTLEIETDVYRNSLNQNGQDADTPRGEAAYSGTNSSSTAPSLRDLPTKDLELQLSSAETRCQLLEKQLDYMRKMVHNAERDRSEALQKANTLQHQHEPSPLKPDYHAQLDRISELERDHLRLTATQTLAEAKIKELEEKLREERLHRQVLQERAIDLESVAVSHRLLLDTTPESEERRDESTKKRTHSSRSVATKKKKKKVAGKKPALAKPEPMKHYRLNLAEIPFVAGKDLTDLLSQLQDELGQLGFEHQELMHQVSEARDPRIREDLERELDGLVVRMEAKAQQISRVRLHQQKLEDAKRQLRKHGKKTASSEATPRPHSAMGRLANNHKSPESDRCRSHSATRKGCLYRQKPAPPTLNVLKDMKKLQTTLRRDDLSWE</sequence>
<feature type="coiled-coil region" evidence="7">
    <location>
        <begin position="184"/>
        <end position="232"/>
    </location>
</feature>
<dbReference type="InterPro" id="IPR025913">
    <property type="entry name" value="Cep57_CLD"/>
</dbReference>
<dbReference type="InterPro" id="IPR051756">
    <property type="entry name" value="Centrosomal_MT-associated"/>
</dbReference>
<feature type="compositionally biased region" description="Basic and acidic residues" evidence="8">
    <location>
        <begin position="311"/>
        <end position="320"/>
    </location>
</feature>
<reference evidence="11 12" key="1">
    <citation type="submission" date="2018-04" db="EMBL/GenBank/DDBJ databases">
        <title>The genome of golden apple snail Pomacea canaliculata provides insight into stress tolerance and invasive adaptation.</title>
        <authorList>
            <person name="Liu C."/>
            <person name="Liu B."/>
            <person name="Ren Y."/>
            <person name="Zhang Y."/>
            <person name="Wang H."/>
            <person name="Li S."/>
            <person name="Jiang F."/>
            <person name="Yin L."/>
            <person name="Zhang G."/>
            <person name="Qian W."/>
            <person name="Fan W."/>
        </authorList>
    </citation>
    <scope>NUCLEOTIDE SEQUENCE [LARGE SCALE GENOMIC DNA]</scope>
    <source>
        <strain evidence="11">SZHN2017</strain>
        <tissue evidence="11">Muscle</tissue>
    </source>
</reference>
<gene>
    <name evidence="11" type="ORF">C0Q70_11749</name>
</gene>
<feature type="compositionally biased region" description="Polar residues" evidence="8">
    <location>
        <begin position="148"/>
        <end position="157"/>
    </location>
</feature>
<evidence type="ECO:0000256" key="1">
    <source>
        <dbReference type="ARBA" id="ARBA00004300"/>
    </source>
</evidence>
<dbReference type="GO" id="GO:0005874">
    <property type="term" value="C:microtubule"/>
    <property type="evidence" value="ECO:0007669"/>
    <property type="project" value="UniProtKB-KW"/>
</dbReference>
<dbReference type="EMBL" id="PZQS01000006">
    <property type="protein sequence ID" value="PVD29152.1"/>
    <property type="molecule type" value="Genomic_DNA"/>
</dbReference>
<organism evidence="11 12">
    <name type="scientific">Pomacea canaliculata</name>
    <name type="common">Golden apple snail</name>
    <dbReference type="NCBI Taxonomy" id="400727"/>
    <lineage>
        <taxon>Eukaryota</taxon>
        <taxon>Metazoa</taxon>
        <taxon>Spiralia</taxon>
        <taxon>Lophotrochozoa</taxon>
        <taxon>Mollusca</taxon>
        <taxon>Gastropoda</taxon>
        <taxon>Caenogastropoda</taxon>
        <taxon>Architaenioglossa</taxon>
        <taxon>Ampullarioidea</taxon>
        <taxon>Ampullariidae</taxon>
        <taxon>Pomacea</taxon>
    </lineage>
</organism>
<evidence type="ECO:0000313" key="11">
    <source>
        <dbReference type="EMBL" id="PVD29152.1"/>
    </source>
</evidence>
<keyword evidence="4" id="KW-0493">Microtubule</keyword>
<keyword evidence="5 7" id="KW-0175">Coiled coil</keyword>
<protein>
    <recommendedName>
        <fullName evidence="13">Cep57 centrosome localisation domain-containing protein</fullName>
    </recommendedName>
</protein>
<comment type="similarity">
    <text evidence="2">Belongs to the translokin family.</text>
</comment>
<feature type="region of interest" description="Disordered" evidence="8">
    <location>
        <begin position="436"/>
        <end position="494"/>
    </location>
</feature>
<dbReference type="Pfam" id="PF06657">
    <property type="entry name" value="Cep57_MT_bd"/>
    <property type="match status" value="1"/>
</dbReference>
<evidence type="ECO:0000313" key="12">
    <source>
        <dbReference type="Proteomes" id="UP000245119"/>
    </source>
</evidence>
<dbReference type="PANTHER" id="PTHR19336:SF9">
    <property type="entry name" value="SPINDLE POLE BODY PROTEIN PPC89"/>
    <property type="match status" value="1"/>
</dbReference>
<evidence type="ECO:0000256" key="7">
    <source>
        <dbReference type="SAM" id="Coils"/>
    </source>
</evidence>
<dbReference type="Pfam" id="PF14073">
    <property type="entry name" value="Cep57_CLD"/>
    <property type="match status" value="1"/>
</dbReference>
<dbReference type="GO" id="GO:0042802">
    <property type="term" value="F:identical protein binding"/>
    <property type="evidence" value="ECO:0007669"/>
    <property type="project" value="InterPro"/>
</dbReference>
<dbReference type="GO" id="GO:0008017">
    <property type="term" value="F:microtubule binding"/>
    <property type="evidence" value="ECO:0007669"/>
    <property type="project" value="InterPro"/>
</dbReference>
<feature type="region of interest" description="Disordered" evidence="8">
    <location>
        <begin position="148"/>
        <end position="182"/>
    </location>
</feature>
<dbReference type="PANTHER" id="PTHR19336">
    <property type="entry name" value="UNCHARACTERIZED DUF1167"/>
    <property type="match status" value="1"/>
</dbReference>
<dbReference type="InterPro" id="IPR024957">
    <property type="entry name" value="Cep57_MT-bd_dom"/>
</dbReference>
<dbReference type="GO" id="GO:0043015">
    <property type="term" value="F:gamma-tubulin binding"/>
    <property type="evidence" value="ECO:0007669"/>
    <property type="project" value="InterPro"/>
</dbReference>
<evidence type="ECO:0000259" key="9">
    <source>
        <dbReference type="Pfam" id="PF06657"/>
    </source>
</evidence>
<feature type="coiled-coil region" evidence="7">
    <location>
        <begin position="109"/>
        <end position="143"/>
    </location>
</feature>
<dbReference type="GO" id="GO:0005813">
    <property type="term" value="C:centrosome"/>
    <property type="evidence" value="ECO:0007669"/>
    <property type="project" value="UniProtKB-SubCell"/>
</dbReference>
<dbReference type="OrthoDB" id="76453at2759"/>
<feature type="domain" description="Cep57 centrosome microtubule-binding" evidence="9">
    <location>
        <begin position="367"/>
        <end position="428"/>
    </location>
</feature>
<evidence type="ECO:0008006" key="13">
    <source>
        <dbReference type="Google" id="ProtNLM"/>
    </source>
</evidence>
<keyword evidence="3" id="KW-0963">Cytoplasm</keyword>
<proteinExistence type="inferred from homology"/>
<keyword evidence="12" id="KW-1185">Reference proteome</keyword>
<evidence type="ECO:0000259" key="10">
    <source>
        <dbReference type="Pfam" id="PF14073"/>
    </source>
</evidence>
<evidence type="ECO:0000256" key="2">
    <source>
        <dbReference type="ARBA" id="ARBA00008179"/>
    </source>
</evidence>
<dbReference type="AlphaFoldDB" id="A0A2T7P6U7"/>
<feature type="compositionally biased region" description="Basic residues" evidence="8">
    <location>
        <begin position="321"/>
        <end position="340"/>
    </location>
</feature>
<comment type="caution">
    <text evidence="11">The sequence shown here is derived from an EMBL/GenBank/DDBJ whole genome shotgun (WGS) entry which is preliminary data.</text>
</comment>
<dbReference type="Gene3D" id="1.20.58.90">
    <property type="match status" value="1"/>
</dbReference>
<accession>A0A2T7P6U7</accession>
<feature type="compositionally biased region" description="Polar residues" evidence="8">
    <location>
        <begin position="168"/>
        <end position="177"/>
    </location>
</feature>
<feature type="region of interest" description="Disordered" evidence="8">
    <location>
        <begin position="305"/>
        <end position="345"/>
    </location>
</feature>
<name>A0A2T7P6U7_POMCA</name>